<evidence type="ECO:0000313" key="3">
    <source>
        <dbReference type="Proteomes" id="UP000245697"/>
    </source>
</evidence>
<accession>A0A316FLS6</accession>
<sequence length="247" mass="26671">MIMKAYDIVVGGDGATPPPGRPALLPAGWAGPQGPAIDPVTWPRSPRTGQPMHHRFTLWLPLEYRRRGEDLVAVSVFQWCDALYWRGPASPGTAVPAHPHLQLADDGVDQVFALLWLTEAEYSGPRTARPVPAAPPVDGEQDPDGVPPRYAPLGAVWLAERDDPQAGVAPADSDDDDDDDDDDERYETFGMEHLGGTVMSPNGPRDGLSPWYLEVNRLGGVNHGGDRDIAFDLASALMLGGMSSHIR</sequence>
<evidence type="ECO:0000256" key="1">
    <source>
        <dbReference type="SAM" id="MobiDB-lite"/>
    </source>
</evidence>
<dbReference type="RefSeq" id="WP_109591784.1">
    <property type="nucleotide sequence ID" value="NZ_BONA01000025.1"/>
</dbReference>
<feature type="region of interest" description="Disordered" evidence="1">
    <location>
        <begin position="125"/>
        <end position="186"/>
    </location>
</feature>
<evidence type="ECO:0000313" key="2">
    <source>
        <dbReference type="EMBL" id="PWK49479.1"/>
    </source>
</evidence>
<keyword evidence="3" id="KW-1185">Reference proteome</keyword>
<name>A0A316FLS6_9ACTN</name>
<dbReference type="AlphaFoldDB" id="A0A316FLS6"/>
<comment type="caution">
    <text evidence="2">The sequence shown here is derived from an EMBL/GenBank/DDBJ whole genome shotgun (WGS) entry which is preliminary data.</text>
</comment>
<organism evidence="2 3">
    <name type="scientific">Actinoplanes xinjiangensis</name>
    <dbReference type="NCBI Taxonomy" id="512350"/>
    <lineage>
        <taxon>Bacteria</taxon>
        <taxon>Bacillati</taxon>
        <taxon>Actinomycetota</taxon>
        <taxon>Actinomycetes</taxon>
        <taxon>Micromonosporales</taxon>
        <taxon>Micromonosporaceae</taxon>
        <taxon>Actinoplanes</taxon>
    </lineage>
</organism>
<gene>
    <name evidence="2" type="ORF">BC793_104152</name>
</gene>
<reference evidence="2 3" key="1">
    <citation type="submission" date="2018-05" db="EMBL/GenBank/DDBJ databases">
        <title>Genomic Encyclopedia of Archaeal and Bacterial Type Strains, Phase II (KMG-II): from individual species to whole genera.</title>
        <authorList>
            <person name="Goeker M."/>
        </authorList>
    </citation>
    <scope>NUCLEOTIDE SEQUENCE [LARGE SCALE GENOMIC DNA]</scope>
    <source>
        <strain evidence="2 3">DSM 45184</strain>
    </source>
</reference>
<dbReference type="Proteomes" id="UP000245697">
    <property type="component" value="Unassembled WGS sequence"/>
</dbReference>
<protein>
    <submittedName>
        <fullName evidence="2">Uncharacterized protein</fullName>
    </submittedName>
</protein>
<feature type="compositionally biased region" description="Acidic residues" evidence="1">
    <location>
        <begin position="172"/>
        <end position="185"/>
    </location>
</feature>
<proteinExistence type="predicted"/>
<dbReference type="EMBL" id="QGGR01000004">
    <property type="protein sequence ID" value="PWK49479.1"/>
    <property type="molecule type" value="Genomic_DNA"/>
</dbReference>
<dbReference type="OrthoDB" id="7845180at2"/>